<proteinExistence type="predicted"/>
<name>A0AAW2U815_SESRA</name>
<dbReference type="AlphaFoldDB" id="A0AAW2U815"/>
<reference evidence="1" key="1">
    <citation type="submission" date="2020-06" db="EMBL/GenBank/DDBJ databases">
        <authorList>
            <person name="Li T."/>
            <person name="Hu X."/>
            <person name="Zhang T."/>
            <person name="Song X."/>
            <person name="Zhang H."/>
            <person name="Dai N."/>
            <person name="Sheng W."/>
            <person name="Hou X."/>
            <person name="Wei L."/>
        </authorList>
    </citation>
    <scope>NUCLEOTIDE SEQUENCE</scope>
    <source>
        <strain evidence="1">G02</strain>
        <tissue evidence="1">Leaf</tissue>
    </source>
</reference>
<organism evidence="1">
    <name type="scientific">Sesamum radiatum</name>
    <name type="common">Black benniseed</name>
    <dbReference type="NCBI Taxonomy" id="300843"/>
    <lineage>
        <taxon>Eukaryota</taxon>
        <taxon>Viridiplantae</taxon>
        <taxon>Streptophyta</taxon>
        <taxon>Embryophyta</taxon>
        <taxon>Tracheophyta</taxon>
        <taxon>Spermatophyta</taxon>
        <taxon>Magnoliopsida</taxon>
        <taxon>eudicotyledons</taxon>
        <taxon>Gunneridae</taxon>
        <taxon>Pentapetalae</taxon>
        <taxon>asterids</taxon>
        <taxon>lamiids</taxon>
        <taxon>Lamiales</taxon>
        <taxon>Pedaliaceae</taxon>
        <taxon>Sesamum</taxon>
    </lineage>
</organism>
<gene>
    <name evidence="1" type="ORF">Sradi_1526500</name>
</gene>
<reference evidence="1" key="2">
    <citation type="journal article" date="2024" name="Plant">
        <title>Genomic evolution and insights into agronomic trait innovations of Sesamum species.</title>
        <authorList>
            <person name="Miao H."/>
            <person name="Wang L."/>
            <person name="Qu L."/>
            <person name="Liu H."/>
            <person name="Sun Y."/>
            <person name="Le M."/>
            <person name="Wang Q."/>
            <person name="Wei S."/>
            <person name="Zheng Y."/>
            <person name="Lin W."/>
            <person name="Duan Y."/>
            <person name="Cao H."/>
            <person name="Xiong S."/>
            <person name="Wang X."/>
            <person name="Wei L."/>
            <person name="Li C."/>
            <person name="Ma Q."/>
            <person name="Ju M."/>
            <person name="Zhao R."/>
            <person name="Li G."/>
            <person name="Mu C."/>
            <person name="Tian Q."/>
            <person name="Mei H."/>
            <person name="Zhang T."/>
            <person name="Gao T."/>
            <person name="Zhang H."/>
        </authorList>
    </citation>
    <scope>NUCLEOTIDE SEQUENCE</scope>
    <source>
        <strain evidence="1">G02</strain>
    </source>
</reference>
<dbReference type="EMBL" id="JACGWJ010000006">
    <property type="protein sequence ID" value="KAL0413248.1"/>
    <property type="molecule type" value="Genomic_DNA"/>
</dbReference>
<accession>A0AAW2U815</accession>
<evidence type="ECO:0000313" key="1">
    <source>
        <dbReference type="EMBL" id="KAL0413248.1"/>
    </source>
</evidence>
<comment type="caution">
    <text evidence="1">The sequence shown here is derived from an EMBL/GenBank/DDBJ whole genome shotgun (WGS) entry which is preliminary data.</text>
</comment>
<sequence length="73" mass="8107">MDSTTKVEYIAVSKAAKEVVWIKNYIQELGVVPSIVEPVVLFCDNNGAIAQANEPRSDHRSNIFLDATVCLER</sequence>
<protein>
    <submittedName>
        <fullName evidence="1">Uncharacterized protein</fullName>
    </submittedName>
</protein>
<dbReference type="CDD" id="cd09272">
    <property type="entry name" value="RNase_HI_RT_Ty1"/>
    <property type="match status" value="1"/>
</dbReference>